<feature type="compositionally biased region" description="Low complexity" evidence="1">
    <location>
        <begin position="629"/>
        <end position="638"/>
    </location>
</feature>
<feature type="region of interest" description="Disordered" evidence="1">
    <location>
        <begin position="179"/>
        <end position="240"/>
    </location>
</feature>
<dbReference type="AlphaFoldDB" id="A0A2I1DBX1"/>
<dbReference type="GeneID" id="36546170"/>
<feature type="compositionally biased region" description="Basic residues" evidence="1">
    <location>
        <begin position="617"/>
        <end position="628"/>
    </location>
</feature>
<organism evidence="2 3">
    <name type="scientific">Aspergillus campestris (strain IBT 28561)</name>
    <dbReference type="NCBI Taxonomy" id="1392248"/>
    <lineage>
        <taxon>Eukaryota</taxon>
        <taxon>Fungi</taxon>
        <taxon>Dikarya</taxon>
        <taxon>Ascomycota</taxon>
        <taxon>Pezizomycotina</taxon>
        <taxon>Eurotiomycetes</taxon>
        <taxon>Eurotiomycetidae</taxon>
        <taxon>Eurotiales</taxon>
        <taxon>Aspergillaceae</taxon>
        <taxon>Aspergillus</taxon>
        <taxon>Aspergillus subgen. Circumdati</taxon>
    </lineage>
</organism>
<feature type="compositionally biased region" description="Pro residues" evidence="1">
    <location>
        <begin position="219"/>
        <end position="235"/>
    </location>
</feature>
<evidence type="ECO:0000313" key="2">
    <source>
        <dbReference type="EMBL" id="PKY07382.1"/>
    </source>
</evidence>
<name>A0A2I1DBX1_ASPC2</name>
<feature type="compositionally biased region" description="Basic and acidic residues" evidence="1">
    <location>
        <begin position="262"/>
        <end position="271"/>
    </location>
</feature>
<dbReference type="RefSeq" id="XP_024695976.1">
    <property type="nucleotide sequence ID" value="XM_024838646.1"/>
</dbReference>
<accession>A0A2I1DBX1</accession>
<comment type="caution">
    <text evidence="2">The sequence shown here is derived from an EMBL/GenBank/DDBJ whole genome shotgun (WGS) entry which is preliminary data.</text>
</comment>
<proteinExistence type="predicted"/>
<evidence type="ECO:0000256" key="1">
    <source>
        <dbReference type="SAM" id="MobiDB-lite"/>
    </source>
</evidence>
<dbReference type="VEuPathDB" id="FungiDB:P168DRAFT_302322"/>
<keyword evidence="3" id="KW-1185">Reference proteome</keyword>
<feature type="compositionally biased region" description="Polar residues" evidence="1">
    <location>
        <begin position="285"/>
        <end position="295"/>
    </location>
</feature>
<evidence type="ECO:0000313" key="3">
    <source>
        <dbReference type="Proteomes" id="UP000234254"/>
    </source>
</evidence>
<feature type="compositionally biased region" description="Low complexity" evidence="1">
    <location>
        <begin position="668"/>
        <end position="687"/>
    </location>
</feature>
<protein>
    <submittedName>
        <fullName evidence="2">Uncharacterized protein</fullName>
    </submittedName>
</protein>
<feature type="compositionally biased region" description="Polar residues" evidence="1">
    <location>
        <begin position="534"/>
        <end position="550"/>
    </location>
</feature>
<feature type="compositionally biased region" description="Low complexity" evidence="1">
    <location>
        <begin position="572"/>
        <end position="584"/>
    </location>
</feature>
<sequence length="773" mass="84456">MARVDVTAESDPAVSGLPRGPIEARSLSSITAIASNPPAYPRNPTQTRLDPLSLYIVRVPGSKDVFLSPLKPPTKASVSAEAINASLYYLHVATPDDDALLQEYAEEREEEARLRKERMEDEDIDLPQKFAQMNQVRRKPVAAGENPPSNADFDPPPPPLLARPFKASPELGDLLQLNPLLTPSDEVPPTPPRPGVAAGREQRPLEDAPHTRNPLSRRPLPPVPDEAPLYQPPSMPNRWSALAEMNSNGMEGWKGHYKALTEGHQDRESRNSHMRPHSAHESPSHSRMGSPTRNARQCPIRQPYDHRPPAPAVARPRPGFHITLIRRDPTHGIQWNVATMSTPRMDGSAIDIEVSTPGYNRFLAQNEPLDLASLGVNLSSFKAGGLPPSSLQPPQAAEPKEATNPTPDPGKPPKFQRKLCVSRPFLPDDARGSLDMPGNRSSQDTVPVGGRAGSPSRCSNGGQKLKSGYYTFTSPWNGNCTFLTSVNGRTLKCKHMIPMPGQGQGPNGVENPAVTVAEIRFNTPFQAGHLAHQPGSSHLSPFTLSQTPTFNEPVFNPSGTAPAPSGPPVSGMPPTSTTTTSQASKRSSFAHFLNPHTFSNRPRSRSSTTSHDPTHGHPSHRHKPHFRKSSTSSTDSDSQPPPPPLPAAVPPHPRPQPQPQPQAPSPTTPTRATPTPSAASPAKTASTYRSQGKTRAAACAGRALNWESWSSRMRASRCWIWSSRPAVGIRNTIIIRLKKTEKTSRRYGRWIYRTDTLILSTRQRQQQQQQRYG</sequence>
<feature type="compositionally biased region" description="Pro residues" evidence="1">
    <location>
        <begin position="639"/>
        <end position="667"/>
    </location>
</feature>
<dbReference type="OrthoDB" id="10003116at2759"/>
<dbReference type="EMBL" id="MSFM01000002">
    <property type="protein sequence ID" value="PKY07382.1"/>
    <property type="molecule type" value="Genomic_DNA"/>
</dbReference>
<feature type="compositionally biased region" description="Low complexity" evidence="1">
    <location>
        <begin position="597"/>
        <end position="610"/>
    </location>
</feature>
<feature type="region of interest" description="Disordered" evidence="1">
    <location>
        <begin position="111"/>
        <end position="166"/>
    </location>
</feature>
<feature type="region of interest" description="Disordered" evidence="1">
    <location>
        <begin position="385"/>
        <end position="460"/>
    </location>
</feature>
<feature type="compositionally biased region" description="Basic and acidic residues" evidence="1">
    <location>
        <begin position="200"/>
        <end position="210"/>
    </location>
</feature>
<reference evidence="2" key="1">
    <citation type="submission" date="2016-12" db="EMBL/GenBank/DDBJ databases">
        <title>The genomes of Aspergillus section Nigri reveals drivers in fungal speciation.</title>
        <authorList>
            <consortium name="DOE Joint Genome Institute"/>
            <person name="Vesth T.C."/>
            <person name="Nybo J."/>
            <person name="Theobald S."/>
            <person name="Brandl J."/>
            <person name="Frisvad J.C."/>
            <person name="Nielsen K.F."/>
            <person name="Lyhne E.K."/>
            <person name="Kogle M.E."/>
            <person name="Kuo A."/>
            <person name="Riley R."/>
            <person name="Clum A."/>
            <person name="Nolan M."/>
            <person name="Lipzen A."/>
            <person name="Salamov A."/>
            <person name="Henrissat B."/>
            <person name="Wiebenga A."/>
            <person name="De vries R.P."/>
            <person name="Grigoriev I.V."/>
            <person name="Mortensen U.H."/>
            <person name="Andersen M.R."/>
            <person name="Baker S.E."/>
        </authorList>
    </citation>
    <scope>NUCLEOTIDE SEQUENCE</scope>
    <source>
        <strain evidence="2">IBT 28561</strain>
    </source>
</reference>
<feature type="region of interest" description="Disordered" evidence="1">
    <location>
        <begin position="528"/>
        <end position="694"/>
    </location>
</feature>
<feature type="region of interest" description="Disordered" evidence="1">
    <location>
        <begin position="262"/>
        <end position="316"/>
    </location>
</feature>
<feature type="region of interest" description="Disordered" evidence="1">
    <location>
        <begin position="1"/>
        <end position="20"/>
    </location>
</feature>
<gene>
    <name evidence="2" type="ORF">P168DRAFT_302322</name>
</gene>
<dbReference type="Proteomes" id="UP000234254">
    <property type="component" value="Unassembled WGS sequence"/>
</dbReference>